<dbReference type="CDD" id="cd09272">
    <property type="entry name" value="RNase_HI_RT_Ty1"/>
    <property type="match status" value="1"/>
</dbReference>
<protein>
    <submittedName>
        <fullName evidence="1">Uncharacterized protein</fullName>
    </submittedName>
</protein>
<reference evidence="1" key="1">
    <citation type="submission" date="2021-03" db="EMBL/GenBank/DDBJ databases">
        <title>Draft genome sequence of rust myrtle Austropuccinia psidii MF-1, a brazilian biotype.</title>
        <authorList>
            <person name="Quecine M.C."/>
            <person name="Pachon D.M.R."/>
            <person name="Bonatelli M.L."/>
            <person name="Correr F.H."/>
            <person name="Franceschini L.M."/>
            <person name="Leite T.F."/>
            <person name="Margarido G.R.A."/>
            <person name="Almeida C.A."/>
            <person name="Ferrarezi J.A."/>
            <person name="Labate C.A."/>
        </authorList>
    </citation>
    <scope>NUCLEOTIDE SEQUENCE</scope>
    <source>
        <strain evidence="1">MF-1</strain>
    </source>
</reference>
<dbReference type="Proteomes" id="UP000765509">
    <property type="component" value="Unassembled WGS sequence"/>
</dbReference>
<accession>A0A9Q3C2Y4</accession>
<keyword evidence="2" id="KW-1185">Reference proteome</keyword>
<dbReference type="AlphaFoldDB" id="A0A9Q3C2Y4"/>
<organism evidence="1 2">
    <name type="scientific">Austropuccinia psidii MF-1</name>
    <dbReference type="NCBI Taxonomy" id="1389203"/>
    <lineage>
        <taxon>Eukaryota</taxon>
        <taxon>Fungi</taxon>
        <taxon>Dikarya</taxon>
        <taxon>Basidiomycota</taxon>
        <taxon>Pucciniomycotina</taxon>
        <taxon>Pucciniomycetes</taxon>
        <taxon>Pucciniales</taxon>
        <taxon>Sphaerophragmiaceae</taxon>
        <taxon>Austropuccinia</taxon>
    </lineage>
</organism>
<name>A0A9Q3C2Y4_9BASI</name>
<sequence>MSHRISHHHSHQYQCLENKEKANFFLSSSEGEYKPLTDLSSELTWFRQLFEEIRILVDNKPISVHENNQGCIDTANSNCNKSSRCVEDIDIQLNFIQEVITSSIIQLKYTPTANMLADFLTKAVCRPAMKRAITCLMLLKMEDKGIFEEKNLSQSRSS</sequence>
<comment type="caution">
    <text evidence="1">The sequence shown here is derived from an EMBL/GenBank/DDBJ whole genome shotgun (WGS) entry which is preliminary data.</text>
</comment>
<proteinExistence type="predicted"/>
<dbReference type="EMBL" id="AVOT02004159">
    <property type="protein sequence ID" value="MBW0475573.1"/>
    <property type="molecule type" value="Genomic_DNA"/>
</dbReference>
<gene>
    <name evidence="1" type="ORF">O181_015288</name>
</gene>
<evidence type="ECO:0000313" key="1">
    <source>
        <dbReference type="EMBL" id="MBW0475573.1"/>
    </source>
</evidence>
<evidence type="ECO:0000313" key="2">
    <source>
        <dbReference type="Proteomes" id="UP000765509"/>
    </source>
</evidence>